<keyword evidence="9 15" id="KW-0540">Nuclease</keyword>
<feature type="domain" description="RNase III" evidence="18">
    <location>
        <begin position="4"/>
        <end position="127"/>
    </location>
</feature>
<evidence type="ECO:0000256" key="6">
    <source>
        <dbReference type="ARBA" id="ARBA00022552"/>
    </source>
</evidence>
<dbReference type="GO" id="GO:0010468">
    <property type="term" value="P:regulation of gene expression"/>
    <property type="evidence" value="ECO:0007669"/>
    <property type="project" value="TreeGrafter"/>
</dbReference>
<dbReference type="GO" id="GO:0005737">
    <property type="term" value="C:cytoplasm"/>
    <property type="evidence" value="ECO:0007669"/>
    <property type="project" value="UniProtKB-SubCell"/>
</dbReference>
<dbReference type="InterPro" id="IPR011907">
    <property type="entry name" value="RNase_III"/>
</dbReference>
<evidence type="ECO:0000259" key="17">
    <source>
        <dbReference type="PROSITE" id="PS50137"/>
    </source>
</evidence>
<feature type="binding site" evidence="15">
    <location>
        <position position="113"/>
    </location>
    <ligand>
        <name>Mg(2+)</name>
        <dbReference type="ChEBI" id="CHEBI:18420"/>
    </ligand>
</feature>
<dbReference type="Gene3D" id="1.10.1520.10">
    <property type="entry name" value="Ribonuclease III domain"/>
    <property type="match status" value="1"/>
</dbReference>
<dbReference type="GO" id="GO:0004525">
    <property type="term" value="F:ribonuclease III activity"/>
    <property type="evidence" value="ECO:0007669"/>
    <property type="project" value="UniProtKB-UniRule"/>
</dbReference>
<dbReference type="FunFam" id="3.30.160.20:FF:000003">
    <property type="entry name" value="Ribonuclease 3"/>
    <property type="match status" value="1"/>
</dbReference>
<dbReference type="PATRIC" id="fig|1618482.3.peg.1031"/>
<evidence type="ECO:0000256" key="14">
    <source>
        <dbReference type="ARBA" id="ARBA00022884"/>
    </source>
</evidence>
<dbReference type="GO" id="GO:0019843">
    <property type="term" value="F:rRNA binding"/>
    <property type="evidence" value="ECO:0007669"/>
    <property type="project" value="UniProtKB-KW"/>
</dbReference>
<keyword evidence="8 15" id="KW-0819">tRNA processing</keyword>
<dbReference type="CDD" id="cd00593">
    <property type="entry name" value="RIBOc"/>
    <property type="match status" value="1"/>
</dbReference>
<dbReference type="EMBL" id="LBZM01000033">
    <property type="protein sequence ID" value="KKR71196.1"/>
    <property type="molecule type" value="Genomic_DNA"/>
</dbReference>
<feature type="active site" evidence="15">
    <location>
        <position position="116"/>
    </location>
</feature>
<evidence type="ECO:0000256" key="5">
    <source>
        <dbReference type="ARBA" id="ARBA00022490"/>
    </source>
</evidence>
<keyword evidence="7 15" id="KW-0507">mRNA processing</keyword>
<dbReference type="FunFam" id="1.10.1520.10:FF:000001">
    <property type="entry name" value="Ribonuclease 3"/>
    <property type="match status" value="1"/>
</dbReference>
<evidence type="ECO:0000256" key="11">
    <source>
        <dbReference type="ARBA" id="ARBA00022759"/>
    </source>
</evidence>
<dbReference type="EC" id="3.1.26.3" evidence="15"/>
<dbReference type="GO" id="GO:0042802">
    <property type="term" value="F:identical protein binding"/>
    <property type="evidence" value="ECO:0007669"/>
    <property type="project" value="UniProtKB-ARBA"/>
</dbReference>
<evidence type="ECO:0000256" key="1">
    <source>
        <dbReference type="ARBA" id="ARBA00000109"/>
    </source>
</evidence>
<dbReference type="Pfam" id="PF14622">
    <property type="entry name" value="Ribonucleas_3_3"/>
    <property type="match status" value="1"/>
</dbReference>
<evidence type="ECO:0000256" key="10">
    <source>
        <dbReference type="ARBA" id="ARBA00022723"/>
    </source>
</evidence>
<evidence type="ECO:0000259" key="18">
    <source>
        <dbReference type="PROSITE" id="PS50142"/>
    </source>
</evidence>
<dbReference type="AlphaFoldDB" id="A0A0G0T8V0"/>
<proteinExistence type="inferred from homology"/>
<dbReference type="SUPFAM" id="SSF69065">
    <property type="entry name" value="RNase III domain-like"/>
    <property type="match status" value="1"/>
</dbReference>
<comment type="cofactor">
    <cofactor evidence="15">
        <name>Mg(2+)</name>
        <dbReference type="ChEBI" id="CHEBI:18420"/>
    </cofactor>
</comment>
<accession>A0A0G0T8V0</accession>
<evidence type="ECO:0000256" key="12">
    <source>
        <dbReference type="ARBA" id="ARBA00022801"/>
    </source>
</evidence>
<comment type="function">
    <text evidence="15">Digests double-stranded RNA. Involved in the processing of primary rRNA transcript to yield the immediate precursors to the large and small rRNAs (23S and 16S). Processes some mRNAs, and tRNAs when they are encoded in the rRNA operon. Processes pre-crRNA and tracrRNA of type II CRISPR loci if present in the organism.</text>
</comment>
<dbReference type="Proteomes" id="UP000034664">
    <property type="component" value="Unassembled WGS sequence"/>
</dbReference>
<evidence type="ECO:0000256" key="16">
    <source>
        <dbReference type="SAM" id="MobiDB-lite"/>
    </source>
</evidence>
<evidence type="ECO:0000256" key="15">
    <source>
        <dbReference type="HAMAP-Rule" id="MF_00104"/>
    </source>
</evidence>
<evidence type="ECO:0000256" key="7">
    <source>
        <dbReference type="ARBA" id="ARBA00022664"/>
    </source>
</evidence>
<dbReference type="GO" id="GO:0046872">
    <property type="term" value="F:metal ion binding"/>
    <property type="evidence" value="ECO:0007669"/>
    <property type="project" value="UniProtKB-KW"/>
</dbReference>
<evidence type="ECO:0000256" key="9">
    <source>
        <dbReference type="ARBA" id="ARBA00022722"/>
    </source>
</evidence>
<dbReference type="GO" id="GO:0008033">
    <property type="term" value="P:tRNA processing"/>
    <property type="evidence" value="ECO:0007669"/>
    <property type="project" value="UniProtKB-KW"/>
</dbReference>
<keyword evidence="14 15" id="KW-0694">RNA-binding</keyword>
<dbReference type="PROSITE" id="PS00517">
    <property type="entry name" value="RNASE_3_1"/>
    <property type="match status" value="1"/>
</dbReference>
<dbReference type="CDD" id="cd10845">
    <property type="entry name" value="DSRM_RNAse_III_family"/>
    <property type="match status" value="1"/>
</dbReference>
<comment type="subunit">
    <text evidence="4 15">Homodimer.</text>
</comment>
<dbReference type="PROSITE" id="PS50137">
    <property type="entry name" value="DS_RBD"/>
    <property type="match status" value="1"/>
</dbReference>
<name>A0A0G0T8V0_9BACT</name>
<evidence type="ECO:0000256" key="4">
    <source>
        <dbReference type="ARBA" id="ARBA00011738"/>
    </source>
</evidence>
<keyword evidence="11 15" id="KW-0255">Endonuclease</keyword>
<dbReference type="InterPro" id="IPR000999">
    <property type="entry name" value="RNase_III_dom"/>
</dbReference>
<keyword evidence="12 15" id="KW-0378">Hydrolase</keyword>
<feature type="compositionally biased region" description="Basic and acidic residues" evidence="16">
    <location>
        <begin position="199"/>
        <end position="209"/>
    </location>
</feature>
<evidence type="ECO:0000256" key="13">
    <source>
        <dbReference type="ARBA" id="ARBA00022842"/>
    </source>
</evidence>
<dbReference type="SMART" id="SM00358">
    <property type="entry name" value="DSRM"/>
    <property type="match status" value="1"/>
</dbReference>
<dbReference type="HAMAP" id="MF_00104">
    <property type="entry name" value="RNase_III"/>
    <property type="match status" value="1"/>
</dbReference>
<dbReference type="PANTHER" id="PTHR11207:SF0">
    <property type="entry name" value="RIBONUCLEASE 3"/>
    <property type="match status" value="1"/>
</dbReference>
<dbReference type="NCBIfam" id="TIGR02191">
    <property type="entry name" value="RNaseIII"/>
    <property type="match status" value="1"/>
</dbReference>
<comment type="catalytic activity">
    <reaction evidence="1 15">
        <text>Endonucleolytic cleavage to 5'-phosphomonoester.</text>
        <dbReference type="EC" id="3.1.26.3"/>
    </reaction>
</comment>
<comment type="subcellular location">
    <subcellularLocation>
        <location evidence="2 15">Cytoplasm</location>
    </subcellularLocation>
</comment>
<feature type="binding site" evidence="15">
    <location>
        <position position="40"/>
    </location>
    <ligand>
        <name>Mg(2+)</name>
        <dbReference type="ChEBI" id="CHEBI:18420"/>
    </ligand>
</feature>
<keyword evidence="6 15" id="KW-0698">rRNA processing</keyword>
<evidence type="ECO:0000313" key="19">
    <source>
        <dbReference type="EMBL" id="KKR71196.1"/>
    </source>
</evidence>
<dbReference type="Pfam" id="PF00035">
    <property type="entry name" value="dsrm"/>
    <property type="match status" value="1"/>
</dbReference>
<feature type="binding site" evidence="15">
    <location>
        <position position="116"/>
    </location>
    <ligand>
        <name>Mg(2+)</name>
        <dbReference type="ChEBI" id="CHEBI:18420"/>
    </ligand>
</feature>
<keyword evidence="10 15" id="KW-0479">Metal-binding</keyword>
<reference evidence="19 20" key="1">
    <citation type="journal article" date="2015" name="Nature">
        <title>rRNA introns, odd ribosomes, and small enigmatic genomes across a large radiation of phyla.</title>
        <authorList>
            <person name="Brown C.T."/>
            <person name="Hug L.A."/>
            <person name="Thomas B.C."/>
            <person name="Sharon I."/>
            <person name="Castelle C.J."/>
            <person name="Singh A."/>
            <person name="Wilkins M.J."/>
            <person name="Williams K.H."/>
            <person name="Banfield J.F."/>
        </authorList>
    </citation>
    <scope>NUCLEOTIDE SEQUENCE [LARGE SCALE GENOMIC DNA]</scope>
</reference>
<feature type="region of interest" description="Disordered" evidence="16">
    <location>
        <begin position="199"/>
        <end position="224"/>
    </location>
</feature>
<dbReference type="SUPFAM" id="SSF54768">
    <property type="entry name" value="dsRNA-binding domain-like"/>
    <property type="match status" value="1"/>
</dbReference>
<evidence type="ECO:0000256" key="2">
    <source>
        <dbReference type="ARBA" id="ARBA00004496"/>
    </source>
</evidence>
<comment type="similarity">
    <text evidence="3">Belongs to the ribonuclease III family.</text>
</comment>
<dbReference type="Gene3D" id="3.30.160.20">
    <property type="match status" value="1"/>
</dbReference>
<organism evidence="19 20">
    <name type="scientific">Candidatus Roizmanbacteria bacterium GW2011_GWB1_40_7</name>
    <dbReference type="NCBI Taxonomy" id="1618482"/>
    <lineage>
        <taxon>Bacteria</taxon>
        <taxon>Candidatus Roizmaniibacteriota</taxon>
    </lineage>
</organism>
<feature type="active site" evidence="15">
    <location>
        <position position="44"/>
    </location>
</feature>
<keyword evidence="5 15" id="KW-0963">Cytoplasm</keyword>
<feature type="domain" description="DRBM" evidence="17">
    <location>
        <begin position="154"/>
        <end position="223"/>
    </location>
</feature>
<evidence type="ECO:0000256" key="3">
    <source>
        <dbReference type="ARBA" id="ARBA00010183"/>
    </source>
</evidence>
<dbReference type="SMART" id="SM00535">
    <property type="entry name" value="RIBOc"/>
    <property type="match status" value="1"/>
</dbReference>
<dbReference type="PANTHER" id="PTHR11207">
    <property type="entry name" value="RIBONUCLEASE III"/>
    <property type="match status" value="1"/>
</dbReference>
<dbReference type="GO" id="GO:0003725">
    <property type="term" value="F:double-stranded RNA binding"/>
    <property type="evidence" value="ECO:0007669"/>
    <property type="project" value="TreeGrafter"/>
</dbReference>
<dbReference type="InterPro" id="IPR036389">
    <property type="entry name" value="RNase_III_sf"/>
</dbReference>
<dbReference type="GO" id="GO:0006397">
    <property type="term" value="P:mRNA processing"/>
    <property type="evidence" value="ECO:0007669"/>
    <property type="project" value="UniProtKB-UniRule"/>
</dbReference>
<keyword evidence="13 15" id="KW-0460">Magnesium</keyword>
<dbReference type="InterPro" id="IPR014720">
    <property type="entry name" value="dsRBD_dom"/>
</dbReference>
<dbReference type="PROSITE" id="PS50142">
    <property type="entry name" value="RNASE_3_2"/>
    <property type="match status" value="1"/>
</dbReference>
<dbReference type="GO" id="GO:0006364">
    <property type="term" value="P:rRNA processing"/>
    <property type="evidence" value="ECO:0007669"/>
    <property type="project" value="UniProtKB-UniRule"/>
</dbReference>
<gene>
    <name evidence="15" type="primary">rnc</name>
    <name evidence="19" type="ORF">UU14_C0033G0004</name>
</gene>
<keyword evidence="15" id="KW-0699">rRNA-binding</keyword>
<evidence type="ECO:0000313" key="20">
    <source>
        <dbReference type="Proteomes" id="UP000034664"/>
    </source>
</evidence>
<protein>
    <recommendedName>
        <fullName evidence="15">Ribonuclease 3</fullName>
        <ecNumber evidence="15">3.1.26.3</ecNumber>
    </recommendedName>
    <alternativeName>
        <fullName evidence="15">Ribonuclease III</fullName>
        <shortName evidence="15">RNase III</shortName>
    </alternativeName>
</protein>
<comment type="caution">
    <text evidence="19">The sequence shown here is derived from an EMBL/GenBank/DDBJ whole genome shotgun (WGS) entry which is preliminary data.</text>
</comment>
<evidence type="ECO:0000256" key="8">
    <source>
        <dbReference type="ARBA" id="ARBA00022694"/>
    </source>
</evidence>
<sequence length="224" mass="25538">MDPKDFVIKMTNKNLLKQAFIHRSYLNESKEPIESNERLEFLGDAVLELIISEHIFEQFKSFPEGKLTLIRSSIVRTETLAKSAQSLGLGKRLFLSKGEEENKGRENPSILANTYEAFLGALYLDQGWDIAKEFVYKTLIPFIPEILEKKSYRDAKSHLQELVQEQLKITPIYRVLKEQGPDHDKLFMVGVFVGNEKIGEGDGKSKQEAEGNAANQALKKYQQS</sequence>